<comment type="similarity">
    <text evidence="1">Belongs to the aldo/keto reductase family.</text>
</comment>
<sequence>MWQLHVTVIPISPPIPHSAKIAKRYKKSIAKVVLRWLVQRNFVVIPKSVRKDRLKENLSVFDFELTDDEMALIQTLDTRESQFFSHSDPAIIKWFSTMIN</sequence>
<feature type="domain" description="NADP-dependent oxidoreductase" evidence="4">
    <location>
        <begin position="19"/>
        <end position="76"/>
    </location>
</feature>
<dbReference type="RefSeq" id="WP_237872396.1">
    <property type="nucleotide sequence ID" value="NZ_JAKLTR010000007.1"/>
</dbReference>
<evidence type="ECO:0000256" key="1">
    <source>
        <dbReference type="ARBA" id="ARBA00007905"/>
    </source>
</evidence>
<gene>
    <name evidence="5" type="ORF">LZZ85_13110</name>
</gene>
<dbReference type="SUPFAM" id="SSF51430">
    <property type="entry name" value="NAD(P)-linked oxidoreductase"/>
    <property type="match status" value="1"/>
</dbReference>
<evidence type="ECO:0000313" key="5">
    <source>
        <dbReference type="EMBL" id="MCG2615233.1"/>
    </source>
</evidence>
<dbReference type="InterPro" id="IPR023210">
    <property type="entry name" value="NADP_OxRdtase_dom"/>
</dbReference>
<reference evidence="5" key="1">
    <citation type="submission" date="2022-01" db="EMBL/GenBank/DDBJ databases">
        <authorList>
            <person name="Jo J.-H."/>
            <person name="Im W.-T."/>
        </authorList>
    </citation>
    <scope>NUCLEOTIDE SEQUENCE</scope>
    <source>
        <strain evidence="5">NA20</strain>
    </source>
</reference>
<proteinExistence type="inferred from homology"/>
<dbReference type="Pfam" id="PF00248">
    <property type="entry name" value="Aldo_ket_red"/>
    <property type="match status" value="1"/>
</dbReference>
<dbReference type="EMBL" id="JAKLTR010000007">
    <property type="protein sequence ID" value="MCG2615233.1"/>
    <property type="molecule type" value="Genomic_DNA"/>
</dbReference>
<name>A0ABS9KSD0_9BACT</name>
<comment type="caution">
    <text evidence="5">The sequence shown here is derived from an EMBL/GenBank/DDBJ whole genome shotgun (WGS) entry which is preliminary data.</text>
</comment>
<evidence type="ECO:0000256" key="3">
    <source>
        <dbReference type="ARBA" id="ARBA00023002"/>
    </source>
</evidence>
<dbReference type="Gene3D" id="3.20.20.100">
    <property type="entry name" value="NADP-dependent oxidoreductase domain"/>
    <property type="match status" value="1"/>
</dbReference>
<keyword evidence="2" id="KW-0521">NADP</keyword>
<dbReference type="InterPro" id="IPR036812">
    <property type="entry name" value="NAD(P)_OxRdtase_dom_sf"/>
</dbReference>
<dbReference type="PANTHER" id="PTHR43827">
    <property type="entry name" value="2,5-DIKETO-D-GLUCONIC ACID REDUCTASE"/>
    <property type="match status" value="1"/>
</dbReference>
<evidence type="ECO:0000256" key="2">
    <source>
        <dbReference type="ARBA" id="ARBA00022857"/>
    </source>
</evidence>
<dbReference type="PANTHER" id="PTHR43827:SF3">
    <property type="entry name" value="NADP-DEPENDENT OXIDOREDUCTASE DOMAIN-CONTAINING PROTEIN"/>
    <property type="match status" value="1"/>
</dbReference>
<organism evidence="5 6">
    <name type="scientific">Terrimonas ginsenosidimutans</name>
    <dbReference type="NCBI Taxonomy" id="2908004"/>
    <lineage>
        <taxon>Bacteria</taxon>
        <taxon>Pseudomonadati</taxon>
        <taxon>Bacteroidota</taxon>
        <taxon>Chitinophagia</taxon>
        <taxon>Chitinophagales</taxon>
        <taxon>Chitinophagaceae</taxon>
        <taxon>Terrimonas</taxon>
    </lineage>
</organism>
<evidence type="ECO:0000313" key="6">
    <source>
        <dbReference type="Proteomes" id="UP001165367"/>
    </source>
</evidence>
<evidence type="ECO:0000259" key="4">
    <source>
        <dbReference type="Pfam" id="PF00248"/>
    </source>
</evidence>
<accession>A0ABS9KSD0</accession>
<dbReference type="InterPro" id="IPR020471">
    <property type="entry name" value="AKR"/>
</dbReference>
<keyword evidence="3" id="KW-0560">Oxidoreductase</keyword>
<keyword evidence="6" id="KW-1185">Reference proteome</keyword>
<protein>
    <submittedName>
        <fullName evidence="5">Aldo/keto reductase</fullName>
    </submittedName>
</protein>
<dbReference type="Proteomes" id="UP001165367">
    <property type="component" value="Unassembled WGS sequence"/>
</dbReference>